<evidence type="ECO:0000313" key="3">
    <source>
        <dbReference type="Proteomes" id="UP001158049"/>
    </source>
</evidence>
<comment type="caution">
    <text evidence="2">The sequence shown here is derived from an EMBL/GenBank/DDBJ whole genome shotgun (WGS) entry which is preliminary data.</text>
</comment>
<dbReference type="InterPro" id="IPR014113">
    <property type="entry name" value="T4SS_TrbC_subgr"/>
</dbReference>
<organism evidence="2 3">
    <name type="scientific">Noviherbaspirillum suwonense</name>
    <dbReference type="NCBI Taxonomy" id="1224511"/>
    <lineage>
        <taxon>Bacteria</taxon>
        <taxon>Pseudomonadati</taxon>
        <taxon>Pseudomonadota</taxon>
        <taxon>Betaproteobacteria</taxon>
        <taxon>Burkholderiales</taxon>
        <taxon>Oxalobacteraceae</taxon>
        <taxon>Noviherbaspirillum</taxon>
    </lineage>
</organism>
<evidence type="ECO:0000313" key="2">
    <source>
        <dbReference type="EMBL" id="SMP72456.1"/>
    </source>
</evidence>
<keyword evidence="1" id="KW-0732">Signal</keyword>
<protein>
    <submittedName>
        <fullName evidence="2">Conjugal transfer pilus assembly protein TrbC</fullName>
    </submittedName>
</protein>
<dbReference type="EMBL" id="FXUL01000018">
    <property type="protein sequence ID" value="SMP72456.1"/>
    <property type="molecule type" value="Genomic_DNA"/>
</dbReference>
<dbReference type="InterPro" id="IPR019106">
    <property type="entry name" value="T4SS_TrbC"/>
</dbReference>
<evidence type="ECO:0000256" key="1">
    <source>
        <dbReference type="SAM" id="SignalP"/>
    </source>
</evidence>
<accession>A0ABY1QLR1</accession>
<gene>
    <name evidence="2" type="ORF">SAMN06295970_11832</name>
</gene>
<dbReference type="NCBIfam" id="TIGR02742">
    <property type="entry name" value="TrbC_Ftype"/>
    <property type="match status" value="1"/>
</dbReference>
<feature type="signal peptide" evidence="1">
    <location>
        <begin position="1"/>
        <end position="28"/>
    </location>
</feature>
<name>A0ABY1QLR1_9BURK</name>
<sequence>MRFSASAIAAAALLLAIEITGFSAGAQAQGLPGEADIKAQMAKQRAATMEALKMSPGQGVQAGGFRTEVPKVTPAPQRTQDLDALVKQYQTGKPVDLPKSSHDLIVFVSFSMPPDILKELARQAKETGAVLVLRGFKDESLAATKQAALILNQAGAEWDIHPDLFKSFKVTKVPTFAVATADASSVLEEGCAPETTYATISGNISIQVALDTIRRRASKPIATLAEARLERIRLAGRPGSVVR</sequence>
<reference evidence="2 3" key="1">
    <citation type="submission" date="2017-05" db="EMBL/GenBank/DDBJ databases">
        <authorList>
            <person name="Varghese N."/>
            <person name="Submissions S."/>
        </authorList>
    </citation>
    <scope>NUCLEOTIDE SEQUENCE [LARGE SCALE GENOMIC DNA]</scope>
    <source>
        <strain evidence="2 3">DSM 26001</strain>
    </source>
</reference>
<keyword evidence="3" id="KW-1185">Reference proteome</keyword>
<dbReference type="Proteomes" id="UP001158049">
    <property type="component" value="Unassembled WGS sequence"/>
</dbReference>
<feature type="chain" id="PRO_5046092424" evidence="1">
    <location>
        <begin position="29"/>
        <end position="243"/>
    </location>
</feature>
<dbReference type="Pfam" id="PF09673">
    <property type="entry name" value="TrbC_Ftype"/>
    <property type="match status" value="1"/>
</dbReference>
<proteinExistence type="predicted"/>